<dbReference type="Pfam" id="PF04715">
    <property type="entry name" value="Anth_synt_I_N"/>
    <property type="match status" value="1"/>
</dbReference>
<dbReference type="EMBL" id="JAAZSQ010000010">
    <property type="protein sequence ID" value="NKX55243.1"/>
    <property type="molecule type" value="Genomic_DNA"/>
</dbReference>
<dbReference type="AlphaFoldDB" id="A0A7X6HDQ8"/>
<dbReference type="InterPro" id="IPR019999">
    <property type="entry name" value="Anth_synth_I-like"/>
</dbReference>
<dbReference type="Proteomes" id="UP000544090">
    <property type="component" value="Unassembled WGS sequence"/>
</dbReference>
<reference evidence="5 6" key="1">
    <citation type="submission" date="2020-04" db="EMBL/GenBank/DDBJ databases">
        <title>Arthrobacter sp. nov.</title>
        <authorList>
            <person name="Liu S."/>
        </authorList>
    </citation>
    <scope>NUCLEOTIDE SEQUENCE [LARGE SCALE GENOMIC DNA]</scope>
    <source>
        <strain evidence="5 6">E918</strain>
    </source>
</reference>
<dbReference type="Pfam" id="PF00425">
    <property type="entry name" value="Chorismate_bind"/>
    <property type="match status" value="1"/>
</dbReference>
<name>A0A7X6HDQ8_9MICC</name>
<dbReference type="InterPro" id="IPR015890">
    <property type="entry name" value="Chorismate_C"/>
</dbReference>
<gene>
    <name evidence="5" type="primary">pabB</name>
    <name evidence="5" type="ORF">HGG74_11945</name>
</gene>
<dbReference type="GO" id="GO:0000162">
    <property type="term" value="P:L-tryptophan biosynthetic process"/>
    <property type="evidence" value="ECO:0007669"/>
    <property type="project" value="TreeGrafter"/>
</dbReference>
<dbReference type="GO" id="GO:0008153">
    <property type="term" value="P:4-aminobenzoate biosynthetic process"/>
    <property type="evidence" value="ECO:0007669"/>
    <property type="project" value="TreeGrafter"/>
</dbReference>
<evidence type="ECO:0000256" key="2">
    <source>
        <dbReference type="ARBA" id="ARBA00022679"/>
    </source>
</evidence>
<dbReference type="SUPFAM" id="SSF56322">
    <property type="entry name" value="ADC synthase"/>
    <property type="match status" value="1"/>
</dbReference>
<sequence>MPAAKPFIIAVDGRSGAGKTTLAVELAALLRAHRGVALFHLEDIYPGWGGLADGQRRYREMVLEPLAAGRQAVWTSWDWQRGTDGPARTTDPAEVVLVEGVGAAHAAARELIGATIWIEAEAAPRRRRALARDGAGYEPYWDMWAAQEDAWLAGDDVGGQADVVVHGPGGDSTPAEVLRALATLPQLEALLAPEHAHLARQRGNRLLAERVDAYPDAERLFGRLYGQAEHAVWLDSSDAGAAPVPGAPARSALSILADDAGSFGRYAEHRSGTTCVRAGAVTTRVRGPFFRWLESAWTGGPSLPAQVPGEFALGWVGYLGYELKREAGARDVASEVPDAALVHAGRAVLLDHEQRCTWLLALSGDDGATGSDAVPGHDGNEVHRWLAEARAAVAGTAGTAGGPAASGGAGSFPRLQFSVRDSREEYLAKIRRAQEEIREGNSYEVCLTTALQARLPEPVDPLRIYAALRRSNPAPFASFLRLGGLAVASTSPERFLRISAGGALRAEPIKGTRRRDADPAVDAALRADLLASAKDRAENIMIVDLLRNDLSHFAVPGSLQVSRLCAVESYATVHQMVSTIDAQLSPEAVRAEAVLAAFPAGSMTGAPKISTMEILDELESGPRGVYSGAIGYFSPNGAADLSVVIRTLVMHGGRLSLGVGGAVTADSVPEDEWDEVRAKAFGVLSALGAEFPD</sequence>
<evidence type="ECO:0000259" key="3">
    <source>
        <dbReference type="Pfam" id="PF00425"/>
    </source>
</evidence>
<keyword evidence="2 5" id="KW-0808">Transferase</keyword>
<evidence type="ECO:0000313" key="6">
    <source>
        <dbReference type="Proteomes" id="UP000544090"/>
    </source>
</evidence>
<evidence type="ECO:0000313" key="5">
    <source>
        <dbReference type="EMBL" id="NKX55243.1"/>
    </source>
</evidence>
<dbReference type="InterPro" id="IPR005802">
    <property type="entry name" value="ADC_synth_comp_1"/>
</dbReference>
<evidence type="ECO:0000259" key="4">
    <source>
        <dbReference type="Pfam" id="PF04715"/>
    </source>
</evidence>
<dbReference type="PANTHER" id="PTHR11236:SF18">
    <property type="entry name" value="AMINODEOXYCHORISMATE SYNTHASE"/>
    <property type="match status" value="1"/>
</dbReference>
<dbReference type="PANTHER" id="PTHR11236">
    <property type="entry name" value="AMINOBENZOATE/ANTHRANILATE SYNTHASE"/>
    <property type="match status" value="1"/>
</dbReference>
<dbReference type="GO" id="GO:0005737">
    <property type="term" value="C:cytoplasm"/>
    <property type="evidence" value="ECO:0007669"/>
    <property type="project" value="TreeGrafter"/>
</dbReference>
<dbReference type="GO" id="GO:0009396">
    <property type="term" value="P:folic acid-containing compound biosynthetic process"/>
    <property type="evidence" value="ECO:0007669"/>
    <property type="project" value="InterPro"/>
</dbReference>
<dbReference type="Gene3D" id="3.40.50.300">
    <property type="entry name" value="P-loop containing nucleotide triphosphate hydrolases"/>
    <property type="match status" value="1"/>
</dbReference>
<keyword evidence="6" id="KW-1185">Reference proteome</keyword>
<dbReference type="GO" id="GO:0046820">
    <property type="term" value="F:4-amino-4-deoxychorismate synthase activity"/>
    <property type="evidence" value="ECO:0007669"/>
    <property type="project" value="UniProtKB-EC"/>
</dbReference>
<evidence type="ECO:0000256" key="1">
    <source>
        <dbReference type="ARBA" id="ARBA00013139"/>
    </source>
</evidence>
<dbReference type="PRINTS" id="PR00095">
    <property type="entry name" value="ANTSNTHASEI"/>
</dbReference>
<feature type="domain" description="Chorismate-utilising enzyme C-terminal" evidence="3">
    <location>
        <begin position="423"/>
        <end position="679"/>
    </location>
</feature>
<dbReference type="InterPro" id="IPR006805">
    <property type="entry name" value="Anth_synth_I_N"/>
</dbReference>
<dbReference type="SUPFAM" id="SSF52540">
    <property type="entry name" value="P-loop containing nucleoside triphosphate hydrolases"/>
    <property type="match status" value="1"/>
</dbReference>
<keyword evidence="5" id="KW-0032">Aminotransferase</keyword>
<proteinExistence type="predicted"/>
<protein>
    <recommendedName>
        <fullName evidence="1">aminodeoxychorismate synthase</fullName>
        <ecNumber evidence="1">2.6.1.85</ecNumber>
    </recommendedName>
</protein>
<accession>A0A7X6HDQ8</accession>
<feature type="domain" description="Anthranilate synthase component I N-terminal" evidence="4">
    <location>
        <begin position="220"/>
        <end position="357"/>
    </location>
</feature>
<organism evidence="5 6">
    <name type="scientific">Arthrobacter mobilis</name>
    <dbReference type="NCBI Taxonomy" id="2724944"/>
    <lineage>
        <taxon>Bacteria</taxon>
        <taxon>Bacillati</taxon>
        <taxon>Actinomycetota</taxon>
        <taxon>Actinomycetes</taxon>
        <taxon>Micrococcales</taxon>
        <taxon>Micrococcaceae</taxon>
        <taxon>Arthrobacter</taxon>
    </lineage>
</organism>
<dbReference type="InterPro" id="IPR005801">
    <property type="entry name" value="ADC_synthase"/>
</dbReference>
<comment type="caution">
    <text evidence="5">The sequence shown here is derived from an EMBL/GenBank/DDBJ whole genome shotgun (WGS) entry which is preliminary data.</text>
</comment>
<dbReference type="InterPro" id="IPR027417">
    <property type="entry name" value="P-loop_NTPase"/>
</dbReference>
<dbReference type="Gene3D" id="3.60.120.10">
    <property type="entry name" value="Anthranilate synthase"/>
    <property type="match status" value="1"/>
</dbReference>
<dbReference type="NCBIfam" id="TIGR00553">
    <property type="entry name" value="pabB"/>
    <property type="match status" value="1"/>
</dbReference>
<dbReference type="RefSeq" id="WP_168486586.1">
    <property type="nucleotide sequence ID" value="NZ_JAAZSQ010000010.1"/>
</dbReference>
<dbReference type="EC" id="2.6.1.85" evidence="1"/>
<dbReference type="CDD" id="cd02019">
    <property type="entry name" value="NK"/>
    <property type="match status" value="1"/>
</dbReference>